<dbReference type="Pfam" id="PF10949">
    <property type="entry name" value="DUF2777"/>
    <property type="match status" value="1"/>
</dbReference>
<dbReference type="RefSeq" id="WP_226538716.1">
    <property type="nucleotide sequence ID" value="NZ_CP129013.1"/>
</dbReference>
<organism evidence="1 2">
    <name type="scientific">Bacillus carboniphilus</name>
    <dbReference type="NCBI Taxonomy" id="86663"/>
    <lineage>
        <taxon>Bacteria</taxon>
        <taxon>Bacillati</taxon>
        <taxon>Bacillota</taxon>
        <taxon>Bacilli</taxon>
        <taxon>Bacillales</taxon>
        <taxon>Bacillaceae</taxon>
        <taxon>Bacillus</taxon>
    </lineage>
</organism>
<proteinExistence type="predicted"/>
<dbReference type="Proteomes" id="UP001197974">
    <property type="component" value="Chromosome"/>
</dbReference>
<name>A0ABY9JU69_9BACI</name>
<evidence type="ECO:0000313" key="2">
    <source>
        <dbReference type="Proteomes" id="UP001197974"/>
    </source>
</evidence>
<sequence length="177" mass="21094">MFSTKKQQILSRQERFFISGTLKKCYSDWYVVDDTDDFIPLDEYMNNQVEIWEENDWNMLTFNNKHDLLEEGKSIRLERSLPFALKECVEEISLHSLVQWIQSLNKINYSIYDCIYAHNQLIYRREGEDFSGISTYVFDNSMSICTVHHYVQRGMIKKDLFEMTLSTGERIWLTALA</sequence>
<evidence type="ECO:0000313" key="1">
    <source>
        <dbReference type="EMBL" id="WLR42912.1"/>
    </source>
</evidence>
<gene>
    <name evidence="1" type="ORF">LC087_01370</name>
</gene>
<protein>
    <submittedName>
        <fullName evidence="1">DUF2777 family protein</fullName>
    </submittedName>
</protein>
<reference evidence="1 2" key="1">
    <citation type="submission" date="2023-06" db="EMBL/GenBank/DDBJ databases">
        <title>Five Gram-positive bacteria isolated from mangrove sediments in Shenzhen, Guangdong, China.</title>
        <authorList>
            <person name="Yu S."/>
            <person name="Zheng W."/>
            <person name="Huang Y."/>
        </authorList>
    </citation>
    <scope>NUCLEOTIDE SEQUENCE [LARGE SCALE GENOMIC DNA]</scope>
    <source>
        <strain evidence="1 2">SaN35-3</strain>
    </source>
</reference>
<accession>A0ABY9JU69</accession>
<dbReference type="EMBL" id="CP129013">
    <property type="protein sequence ID" value="WLR42912.1"/>
    <property type="molecule type" value="Genomic_DNA"/>
</dbReference>
<keyword evidence="2" id="KW-1185">Reference proteome</keyword>
<dbReference type="InterPro" id="IPR024488">
    <property type="entry name" value="DUF2777"/>
</dbReference>